<dbReference type="InterPro" id="IPR002525">
    <property type="entry name" value="Transp_IS110-like_N"/>
</dbReference>
<dbReference type="AlphaFoldDB" id="A6LE50"/>
<dbReference type="STRING" id="435591.BDI_2233"/>
<dbReference type="BioCyc" id="PDIS435591:G1G5A-2291-MONOMER"/>
<reference evidence="3 4" key="1">
    <citation type="journal article" date="2007" name="PLoS Biol.">
        <title>Evolution of symbiotic bacteria in the distal human intestine.</title>
        <authorList>
            <person name="Xu J."/>
            <person name="Mahowald M.A."/>
            <person name="Ley R.E."/>
            <person name="Lozupone C.A."/>
            <person name="Hamady M."/>
            <person name="Martens E.C."/>
            <person name="Henrissat B."/>
            <person name="Coutinho P.M."/>
            <person name="Minx P."/>
            <person name="Latreille P."/>
            <person name="Cordum H."/>
            <person name="Van Brunt A."/>
            <person name="Kim K."/>
            <person name="Fulton R.S."/>
            <person name="Fulton L.A."/>
            <person name="Clifton S.W."/>
            <person name="Wilson R.K."/>
            <person name="Knight R.D."/>
            <person name="Gordon J.I."/>
        </authorList>
    </citation>
    <scope>NUCLEOTIDE SEQUENCE [LARGE SCALE GENOMIC DNA]</scope>
    <source>
        <strain evidence="4">ATCC 8503 / DSM 20701 / CIP 104284 / JCM 5825 / NCTC 11152</strain>
    </source>
</reference>
<dbReference type="PaxDb" id="435591-BDI_2233"/>
<evidence type="ECO:0000259" key="1">
    <source>
        <dbReference type="Pfam" id="PF01548"/>
    </source>
</evidence>
<feature type="domain" description="Transposase IS116/IS110/IS902 C-terminal" evidence="2">
    <location>
        <begin position="208"/>
        <end position="294"/>
    </location>
</feature>
<dbReference type="RefSeq" id="WP_011966782.1">
    <property type="nucleotide sequence ID" value="NC_009615.1"/>
</dbReference>
<evidence type="ECO:0000313" key="3">
    <source>
        <dbReference type="EMBL" id="ABR43964.1"/>
    </source>
</evidence>
<dbReference type="PATRIC" id="fig|435591.13.peg.2215"/>
<evidence type="ECO:0000259" key="2">
    <source>
        <dbReference type="Pfam" id="PF02371"/>
    </source>
</evidence>
<dbReference type="GO" id="GO:0003677">
    <property type="term" value="F:DNA binding"/>
    <property type="evidence" value="ECO:0007669"/>
    <property type="project" value="InterPro"/>
</dbReference>
<dbReference type="GO" id="GO:0004803">
    <property type="term" value="F:transposase activity"/>
    <property type="evidence" value="ECO:0007669"/>
    <property type="project" value="InterPro"/>
</dbReference>
<dbReference type="Pfam" id="PF02371">
    <property type="entry name" value="Transposase_20"/>
    <property type="match status" value="1"/>
</dbReference>
<dbReference type="PANTHER" id="PTHR33055:SF3">
    <property type="entry name" value="PUTATIVE TRANSPOSASE FOR IS117-RELATED"/>
    <property type="match status" value="1"/>
</dbReference>
<dbReference type="KEGG" id="pdi:BDI_2233"/>
<keyword evidence="4" id="KW-1185">Reference proteome</keyword>
<accession>A6LE50</accession>
<dbReference type="GO" id="GO:0006313">
    <property type="term" value="P:DNA transposition"/>
    <property type="evidence" value="ECO:0007669"/>
    <property type="project" value="InterPro"/>
</dbReference>
<name>A6LE50_PARD8</name>
<dbReference type="InterPro" id="IPR047650">
    <property type="entry name" value="Transpos_IS110"/>
</dbReference>
<evidence type="ECO:0000313" key="4">
    <source>
        <dbReference type="Proteomes" id="UP000000566"/>
    </source>
</evidence>
<gene>
    <name evidence="3" type="ordered locus">BDI_2233</name>
</gene>
<dbReference type="EMBL" id="CP000140">
    <property type="protein sequence ID" value="ABR43964.1"/>
    <property type="molecule type" value="Genomic_DNA"/>
</dbReference>
<dbReference type="Pfam" id="PF01548">
    <property type="entry name" value="DEDD_Tnp_IS110"/>
    <property type="match status" value="1"/>
</dbReference>
<dbReference type="InterPro" id="IPR003346">
    <property type="entry name" value="Transposase_20"/>
</dbReference>
<dbReference type="Proteomes" id="UP000000566">
    <property type="component" value="Chromosome"/>
</dbReference>
<dbReference type="NCBIfam" id="NF033542">
    <property type="entry name" value="transpos_IS110"/>
    <property type="match status" value="1"/>
</dbReference>
<dbReference type="HOGENOM" id="CLU_036902_5_0_10"/>
<organism evidence="3 4">
    <name type="scientific">Parabacteroides distasonis (strain ATCC 8503 / DSM 20701 / CIP 104284 / JCM 5825 / NCTC 11152)</name>
    <dbReference type="NCBI Taxonomy" id="435591"/>
    <lineage>
        <taxon>Bacteria</taxon>
        <taxon>Pseudomonadati</taxon>
        <taxon>Bacteroidota</taxon>
        <taxon>Bacteroidia</taxon>
        <taxon>Bacteroidales</taxon>
        <taxon>Tannerellaceae</taxon>
        <taxon>Parabacteroides</taxon>
    </lineage>
</organism>
<sequence length="337" mass="38864">MLVKDLSTKIHVGIDVSKLTLDAFILERKLHRKFKNNSKGFTSLFQWVKKQSRTAPDTILFCFEHTGLYSLLLALFLEENGLFYSMIPPLEIKNSLGLTRGKNDMVDSMRIADFSLRYEDKLHISRLPARKIRNLHSLLTLRDKLAKNMRGYIITYNESLRVMQPDDFPELFCGYRNTIAKLKEEIGNVERSLKAILKSDTRLWTTYKLVTGIKGIGLIVASYMIVYTHNFTRFDTWRKFACFSGIAPFDHESGTSVKGKTKVSPIANKRLKTMLHLSAICAIHTDTELKEYYHRRLAEGKPKMSVINIIRNKLVSRAFAVVKRGTPFVDIKRYMDV</sequence>
<dbReference type="PANTHER" id="PTHR33055">
    <property type="entry name" value="TRANSPOSASE FOR INSERTION SEQUENCE ELEMENT IS1111A"/>
    <property type="match status" value="1"/>
</dbReference>
<proteinExistence type="predicted"/>
<dbReference type="eggNOG" id="COG3547">
    <property type="taxonomic scope" value="Bacteria"/>
</dbReference>
<feature type="domain" description="Transposase IS110-like N-terminal" evidence="1">
    <location>
        <begin position="12"/>
        <end position="150"/>
    </location>
</feature>
<protein>
    <submittedName>
        <fullName evidence="3">Transposase</fullName>
    </submittedName>
</protein>